<dbReference type="STRING" id="930990.A0A067MF02"/>
<feature type="non-terminal residue" evidence="1">
    <location>
        <position position="1"/>
    </location>
</feature>
<dbReference type="EMBL" id="KL198067">
    <property type="protein sequence ID" value="KDQ10437.1"/>
    <property type="molecule type" value="Genomic_DNA"/>
</dbReference>
<dbReference type="InterPro" id="IPR040521">
    <property type="entry name" value="KDZ"/>
</dbReference>
<dbReference type="OrthoDB" id="3257768at2759"/>
<evidence type="ECO:0000313" key="1">
    <source>
        <dbReference type="EMBL" id="KDQ10437.1"/>
    </source>
</evidence>
<reference evidence="2" key="1">
    <citation type="journal article" date="2014" name="Proc. Natl. Acad. Sci. U.S.A.">
        <title>Extensive sampling of basidiomycete genomes demonstrates inadequacy of the white-rot/brown-rot paradigm for wood decay fungi.</title>
        <authorList>
            <person name="Riley R."/>
            <person name="Salamov A.A."/>
            <person name="Brown D.W."/>
            <person name="Nagy L.G."/>
            <person name="Floudas D."/>
            <person name="Held B.W."/>
            <person name="Levasseur A."/>
            <person name="Lombard V."/>
            <person name="Morin E."/>
            <person name="Otillar R."/>
            <person name="Lindquist E.A."/>
            <person name="Sun H."/>
            <person name="LaButti K.M."/>
            <person name="Schmutz J."/>
            <person name="Jabbour D."/>
            <person name="Luo H."/>
            <person name="Baker S.E."/>
            <person name="Pisabarro A.G."/>
            <person name="Walton J.D."/>
            <person name="Blanchette R.A."/>
            <person name="Henrissat B."/>
            <person name="Martin F."/>
            <person name="Cullen D."/>
            <person name="Hibbett D.S."/>
            <person name="Grigoriev I.V."/>
        </authorList>
    </citation>
    <scope>NUCLEOTIDE SEQUENCE [LARGE SCALE GENOMIC DNA]</scope>
    <source>
        <strain evidence="2">FD-172 SS1</strain>
    </source>
</reference>
<dbReference type="Pfam" id="PF18758">
    <property type="entry name" value="KDZ"/>
    <property type="match status" value="1"/>
</dbReference>
<keyword evidence="2" id="KW-1185">Reference proteome</keyword>
<dbReference type="AlphaFoldDB" id="A0A067MF02"/>
<dbReference type="InParanoid" id="A0A067MF02"/>
<name>A0A067MF02_BOTB1</name>
<protein>
    <submittedName>
        <fullName evidence="1">Uncharacterized protein</fullName>
    </submittedName>
</protein>
<feature type="non-terminal residue" evidence="1">
    <location>
        <position position="115"/>
    </location>
</feature>
<gene>
    <name evidence="1" type="ORF">BOTBODRAFT_89111</name>
</gene>
<organism evidence="1 2">
    <name type="scientific">Botryobasidium botryosum (strain FD-172 SS1)</name>
    <dbReference type="NCBI Taxonomy" id="930990"/>
    <lineage>
        <taxon>Eukaryota</taxon>
        <taxon>Fungi</taxon>
        <taxon>Dikarya</taxon>
        <taxon>Basidiomycota</taxon>
        <taxon>Agaricomycotina</taxon>
        <taxon>Agaricomycetes</taxon>
        <taxon>Cantharellales</taxon>
        <taxon>Botryobasidiaceae</taxon>
        <taxon>Botryobasidium</taxon>
    </lineage>
</organism>
<sequence length="115" mass="13426">IVHSYDVNCQYCRKIRTRFERHFPDIDINTVKFVIPKWHASAHKEDCQFLYSLYFTPGVGCLDGEAPERNWAILNLVSTSAREMNTAHRHELLEDHMNDINFGHMIALGTFFLSL</sequence>
<proteinExistence type="predicted"/>
<evidence type="ECO:0000313" key="2">
    <source>
        <dbReference type="Proteomes" id="UP000027195"/>
    </source>
</evidence>
<dbReference type="Proteomes" id="UP000027195">
    <property type="component" value="Unassembled WGS sequence"/>
</dbReference>
<accession>A0A067MF02</accession>
<dbReference type="HOGENOM" id="CLU_003703_5_2_1"/>